<evidence type="ECO:0000256" key="1">
    <source>
        <dbReference type="ARBA" id="ARBA00004477"/>
    </source>
</evidence>
<dbReference type="GO" id="GO:0080162">
    <property type="term" value="P:endoplasmic reticulum to cytosol auxin transport"/>
    <property type="evidence" value="ECO:0007669"/>
    <property type="project" value="InterPro"/>
</dbReference>
<keyword evidence="3 9" id="KW-0812">Transmembrane</keyword>
<proteinExistence type="inferred from homology"/>
<evidence type="ECO:0000313" key="11">
    <source>
        <dbReference type="Proteomes" id="UP001327560"/>
    </source>
</evidence>
<feature type="transmembrane region" description="Helical" evidence="9">
    <location>
        <begin position="70"/>
        <end position="94"/>
    </location>
</feature>
<dbReference type="EMBL" id="CP136893">
    <property type="protein sequence ID" value="WOL05325.1"/>
    <property type="molecule type" value="Genomic_DNA"/>
</dbReference>
<comment type="function">
    <text evidence="7">Involved in cellular auxin homeostasis by regulating auxin metabolism. Regulates intracellular auxin accumulation at the endoplasmic reticulum and thus auxin availability for nuclear auxin signaling.</text>
</comment>
<feature type="transmembrane region" description="Helical" evidence="9">
    <location>
        <begin position="387"/>
        <end position="411"/>
    </location>
</feature>
<feature type="transmembrane region" description="Helical" evidence="9">
    <location>
        <begin position="46"/>
        <end position="64"/>
    </location>
</feature>
<gene>
    <name evidence="10" type="ORF">Cni_G14053</name>
</gene>
<keyword evidence="4 9" id="KW-1133">Transmembrane helix</keyword>
<evidence type="ECO:0000256" key="4">
    <source>
        <dbReference type="ARBA" id="ARBA00022989"/>
    </source>
</evidence>
<sequence length="412" mass="44956">MGFWSLFLVASAPIVQLLLIGLLGAYLASGYSNLLLATARRDMNKIVFTVFTPSLMLASLAKTVTLEEIISWWFMPVNLGITFLIGSILGWIIVRMFRPPKHLEGLMIATCSAGNMGNLLWIVIPGICEEEGSPFGSDRIPSAHGLASLSMAIGGFYIWTHSYSLMRNAAKIFHGSQMDCHGLIEAQEKDLYTGEVANQENIISPSIKLGQQTEENQIEIPLLSSGNLHVKVVNFCDKTKEALHTIAEELVSPPTVASIIGFIVGATPWLKSLFIGSTAPMKVVEDSVQLLGDGTIPCITLILGGNLTQGLRKSVIKNGEILAIICIRYVILPVFGIAVVKAAYKLGLVPYDPLYHYVLMIQFSVPPAMNIGTMTQLCDVGQDECSVIFLWTYVVATVAVTVWSTIFMWILS</sequence>
<evidence type="ECO:0000256" key="3">
    <source>
        <dbReference type="ARBA" id="ARBA00022692"/>
    </source>
</evidence>
<keyword evidence="2" id="KW-0813">Transport</keyword>
<evidence type="ECO:0000256" key="8">
    <source>
        <dbReference type="ARBA" id="ARBA00025752"/>
    </source>
</evidence>
<feature type="transmembrane region" description="Helical" evidence="9">
    <location>
        <begin position="139"/>
        <end position="159"/>
    </location>
</feature>
<evidence type="ECO:0000256" key="5">
    <source>
        <dbReference type="ARBA" id="ARBA00023136"/>
    </source>
</evidence>
<dbReference type="GO" id="GO:0009734">
    <property type="term" value="P:auxin-activated signaling pathway"/>
    <property type="evidence" value="ECO:0007669"/>
    <property type="project" value="UniProtKB-KW"/>
</dbReference>
<dbReference type="InterPro" id="IPR045033">
    <property type="entry name" value="PILS1/3/4/5/7"/>
</dbReference>
<evidence type="ECO:0000256" key="6">
    <source>
        <dbReference type="ARBA" id="ARBA00023294"/>
    </source>
</evidence>
<feature type="transmembrane region" description="Helical" evidence="9">
    <location>
        <begin position="321"/>
        <end position="342"/>
    </location>
</feature>
<evidence type="ECO:0000256" key="9">
    <source>
        <dbReference type="SAM" id="Phobius"/>
    </source>
</evidence>
<keyword evidence="5 9" id="KW-0472">Membrane</keyword>
<organism evidence="10 11">
    <name type="scientific">Canna indica</name>
    <name type="common">Indian-shot</name>
    <dbReference type="NCBI Taxonomy" id="4628"/>
    <lineage>
        <taxon>Eukaryota</taxon>
        <taxon>Viridiplantae</taxon>
        <taxon>Streptophyta</taxon>
        <taxon>Embryophyta</taxon>
        <taxon>Tracheophyta</taxon>
        <taxon>Spermatophyta</taxon>
        <taxon>Magnoliopsida</taxon>
        <taxon>Liliopsida</taxon>
        <taxon>Zingiberales</taxon>
        <taxon>Cannaceae</taxon>
        <taxon>Canna</taxon>
    </lineage>
</organism>
<keyword evidence="11" id="KW-1185">Reference proteome</keyword>
<comment type="similarity">
    <text evidence="8">Belongs to the auxin efflux carrier (TC 2.A.69.2) family.</text>
</comment>
<protein>
    <submittedName>
        <fullName evidence="10">Protein PIN-LIKES 7-like</fullName>
    </submittedName>
</protein>
<reference evidence="10 11" key="1">
    <citation type="submission" date="2023-10" db="EMBL/GenBank/DDBJ databases">
        <title>Chromosome-scale genome assembly provides insights into flower coloration mechanisms of Canna indica.</title>
        <authorList>
            <person name="Li C."/>
        </authorList>
    </citation>
    <scope>NUCLEOTIDE SEQUENCE [LARGE SCALE GENOMIC DNA]</scope>
    <source>
        <tissue evidence="10">Flower</tissue>
    </source>
</reference>
<name>A0AAQ3QEC6_9LILI</name>
<dbReference type="PANTHER" id="PTHR31651:SF3">
    <property type="entry name" value="PROTEIN PIN-LIKES 7"/>
    <property type="match status" value="1"/>
</dbReference>
<evidence type="ECO:0000256" key="2">
    <source>
        <dbReference type="ARBA" id="ARBA00022448"/>
    </source>
</evidence>
<dbReference type="Pfam" id="PF03547">
    <property type="entry name" value="Mem_trans"/>
    <property type="match status" value="1"/>
</dbReference>
<dbReference type="GO" id="GO:0005789">
    <property type="term" value="C:endoplasmic reticulum membrane"/>
    <property type="evidence" value="ECO:0007669"/>
    <property type="project" value="UniProtKB-SubCell"/>
</dbReference>
<evidence type="ECO:0000256" key="7">
    <source>
        <dbReference type="ARBA" id="ARBA00025100"/>
    </source>
</evidence>
<dbReference type="PANTHER" id="PTHR31651">
    <property type="match status" value="1"/>
</dbReference>
<feature type="transmembrane region" description="Helical" evidence="9">
    <location>
        <begin position="6"/>
        <end position="26"/>
    </location>
</feature>
<dbReference type="Proteomes" id="UP001327560">
    <property type="component" value="Chromosome 4"/>
</dbReference>
<keyword evidence="6" id="KW-0927">Auxin signaling pathway</keyword>
<dbReference type="InterPro" id="IPR004776">
    <property type="entry name" value="Mem_transp_PIN-like"/>
</dbReference>
<evidence type="ECO:0000313" key="10">
    <source>
        <dbReference type="EMBL" id="WOL05325.1"/>
    </source>
</evidence>
<comment type="subcellular location">
    <subcellularLocation>
        <location evidence="1">Endoplasmic reticulum membrane</location>
        <topology evidence="1">Multi-pass membrane protein</topology>
    </subcellularLocation>
</comment>
<accession>A0AAQ3QEC6</accession>
<dbReference type="AlphaFoldDB" id="A0AAQ3QEC6"/>
<feature type="transmembrane region" description="Helical" evidence="9">
    <location>
        <begin position="106"/>
        <end position="127"/>
    </location>
</feature>
<feature type="transmembrane region" description="Helical" evidence="9">
    <location>
        <begin position="354"/>
        <end position="375"/>
    </location>
</feature>